<dbReference type="Gene3D" id="3.40.50.1970">
    <property type="match status" value="1"/>
</dbReference>
<feature type="region of interest" description="Disordered" evidence="4">
    <location>
        <begin position="1"/>
        <end position="25"/>
    </location>
</feature>
<dbReference type="PANTHER" id="PTHR23046:SF2">
    <property type="entry name" value="PHOSPHORIBOSYLAMINOIMIDAZOLE CARBOXYLASE"/>
    <property type="match status" value="1"/>
</dbReference>
<reference evidence="6 7" key="1">
    <citation type="journal article" date="2019" name="Front. Microbiol.">
        <title>Ammonia Oxidation by the Arctic Terrestrial Thaumarchaeote Candidatus Nitrosocosmicus arcticus Is Stimulated by Increasing Temperatures.</title>
        <authorList>
            <person name="Alves R.J.E."/>
            <person name="Kerou M."/>
            <person name="Zappe A."/>
            <person name="Bittner R."/>
            <person name="Abby S.S."/>
            <person name="Schmidt H.A."/>
            <person name="Pfeifer K."/>
            <person name="Schleper C."/>
        </authorList>
    </citation>
    <scope>NUCLEOTIDE SEQUENCE [LARGE SCALE GENOMIC DNA]</scope>
    <source>
        <strain evidence="6 7">Kfb</strain>
    </source>
</reference>
<dbReference type="HAMAP" id="MF_01929">
    <property type="entry name" value="PurE_classI"/>
    <property type="match status" value="1"/>
</dbReference>
<dbReference type="EMBL" id="VOAH01000009">
    <property type="protein sequence ID" value="TVP40216.1"/>
    <property type="molecule type" value="Genomic_DNA"/>
</dbReference>
<dbReference type="SMART" id="SM01001">
    <property type="entry name" value="AIRC"/>
    <property type="match status" value="1"/>
</dbReference>
<dbReference type="Proteomes" id="UP000315289">
    <property type="component" value="Unassembled WGS sequence"/>
</dbReference>
<feature type="domain" description="PurE" evidence="5">
    <location>
        <begin position="33"/>
        <end position="184"/>
    </location>
</feature>
<dbReference type="NCBIfam" id="TIGR01162">
    <property type="entry name" value="purE"/>
    <property type="match status" value="1"/>
</dbReference>
<evidence type="ECO:0000256" key="2">
    <source>
        <dbReference type="ARBA" id="ARBA00023235"/>
    </source>
</evidence>
<feature type="binding site" evidence="3">
    <location>
        <position position="44"/>
    </location>
    <ligand>
        <name>substrate</name>
    </ligand>
</feature>
<evidence type="ECO:0000259" key="5">
    <source>
        <dbReference type="SMART" id="SM01001"/>
    </source>
</evidence>
<dbReference type="GO" id="GO:0006189">
    <property type="term" value="P:'de novo' IMP biosynthetic process"/>
    <property type="evidence" value="ECO:0007669"/>
    <property type="project" value="UniProtKB-UniRule"/>
</dbReference>
<dbReference type="UniPathway" id="UPA00074">
    <property type="reaction ID" value="UER00943"/>
</dbReference>
<dbReference type="PANTHER" id="PTHR23046">
    <property type="entry name" value="PHOSPHORIBOSYLAMINOIMIDAZOLE CARBOXYLASE CATALYTIC SUBUNIT"/>
    <property type="match status" value="1"/>
</dbReference>
<keyword evidence="1 3" id="KW-0658">Purine biosynthesis</keyword>
<organism evidence="6 7">
    <name type="scientific">Candidatus Nitrosocosmicus arcticus</name>
    <dbReference type="NCBI Taxonomy" id="2035267"/>
    <lineage>
        <taxon>Archaea</taxon>
        <taxon>Nitrososphaerota</taxon>
        <taxon>Nitrososphaeria</taxon>
        <taxon>Nitrososphaerales</taxon>
        <taxon>Nitrososphaeraceae</taxon>
        <taxon>Candidatus Nitrosocosmicus</taxon>
    </lineage>
</organism>
<keyword evidence="2 3" id="KW-0413">Isomerase</keyword>
<feature type="binding site" evidence="3">
    <location>
        <position position="71"/>
    </location>
    <ligand>
        <name>substrate</name>
    </ligand>
</feature>
<dbReference type="AlphaFoldDB" id="A0A557SUD1"/>
<sequence length="210" mass="22592">MSKSNPIKNKSKNISEGQPDISESVNLEKNTSPIVGIIMGSDSDLPIMKEAARILNEFEISYEVKIVSAHRTPVELFEYSQTAEIRGIKIIISGAGGSAHLPGMVASMTSIPVIGVPINNSANPLNGIDSLYSIIQMPPGIPVATVAINGAKNAGILACSILSISQPSLLRKLNQFKEKMRAEVKLKNAKLDEVGLDKYLKGLQKAQTRR</sequence>
<protein>
    <recommendedName>
        <fullName evidence="3">N5-carboxyaminoimidazole ribonucleotide mutase</fullName>
        <shortName evidence="3">N5-CAIR mutase</shortName>
        <ecNumber evidence="3">5.4.99.18</ecNumber>
    </recommendedName>
    <alternativeName>
        <fullName evidence="3">5-(carboxyamino)imidazole ribonucleotide mutase</fullName>
    </alternativeName>
</protein>
<evidence type="ECO:0000256" key="1">
    <source>
        <dbReference type="ARBA" id="ARBA00022755"/>
    </source>
</evidence>
<feature type="compositionally biased region" description="Low complexity" evidence="4">
    <location>
        <begin position="1"/>
        <end position="15"/>
    </location>
</feature>
<evidence type="ECO:0000313" key="7">
    <source>
        <dbReference type="Proteomes" id="UP000315289"/>
    </source>
</evidence>
<proteinExistence type="inferred from homology"/>
<feature type="binding site" evidence="3">
    <location>
        <position position="41"/>
    </location>
    <ligand>
        <name>substrate</name>
    </ligand>
</feature>
<evidence type="ECO:0000256" key="4">
    <source>
        <dbReference type="SAM" id="MobiDB-lite"/>
    </source>
</evidence>
<dbReference type="InterPro" id="IPR000031">
    <property type="entry name" value="PurE_dom"/>
</dbReference>
<comment type="similarity">
    <text evidence="3">Belongs to the AIR carboxylase family. Class I subfamily.</text>
</comment>
<dbReference type="SUPFAM" id="SSF52255">
    <property type="entry name" value="N5-CAIR mutase (phosphoribosylaminoimidazole carboxylase, PurE)"/>
    <property type="match status" value="1"/>
</dbReference>
<keyword evidence="7" id="KW-1185">Reference proteome</keyword>
<accession>A0A557SUD1</accession>
<comment type="function">
    <text evidence="3">Catalyzes the conversion of N5-carboxyaminoimidazole ribonucleotide (N5-CAIR) to 4-carboxy-5-aminoimidazole ribonucleotide (CAIR).</text>
</comment>
<dbReference type="Pfam" id="PF00731">
    <property type="entry name" value="AIRC"/>
    <property type="match status" value="1"/>
</dbReference>
<gene>
    <name evidence="3 6" type="primary">purE</name>
    <name evidence="6" type="ORF">NARC_90122</name>
</gene>
<name>A0A557SUD1_9ARCH</name>
<comment type="caution">
    <text evidence="6">The sequence shown here is derived from an EMBL/GenBank/DDBJ whole genome shotgun (WGS) entry which is preliminary data.</text>
</comment>
<evidence type="ECO:0000313" key="6">
    <source>
        <dbReference type="EMBL" id="TVP40216.1"/>
    </source>
</evidence>
<dbReference type="InterPro" id="IPR033747">
    <property type="entry name" value="PurE_ClassI"/>
</dbReference>
<dbReference type="InterPro" id="IPR024694">
    <property type="entry name" value="PurE_prokaryotes"/>
</dbReference>
<comment type="pathway">
    <text evidence="3">Purine metabolism; IMP biosynthesis via de novo pathway; 5-amino-1-(5-phospho-D-ribosyl)imidazole-4-carboxylate from 5-amino-1-(5-phospho-D-ribosyl)imidazole (N5-CAIR route): step 2/2.</text>
</comment>
<dbReference type="EC" id="5.4.99.18" evidence="3"/>
<evidence type="ECO:0000256" key="3">
    <source>
        <dbReference type="HAMAP-Rule" id="MF_01929"/>
    </source>
</evidence>
<dbReference type="GO" id="GO:0034023">
    <property type="term" value="F:5-(carboxyamino)imidazole ribonucleotide mutase activity"/>
    <property type="evidence" value="ECO:0007669"/>
    <property type="project" value="UniProtKB-UniRule"/>
</dbReference>
<comment type="catalytic activity">
    <reaction evidence="3">
        <text>5-carboxyamino-1-(5-phospho-D-ribosyl)imidazole + H(+) = 5-amino-1-(5-phospho-D-ribosyl)imidazole-4-carboxylate</text>
        <dbReference type="Rhea" id="RHEA:13193"/>
        <dbReference type="ChEBI" id="CHEBI:15378"/>
        <dbReference type="ChEBI" id="CHEBI:58730"/>
        <dbReference type="ChEBI" id="CHEBI:77657"/>
        <dbReference type="EC" id="5.4.99.18"/>
    </reaction>
</comment>